<evidence type="ECO:0000313" key="3">
    <source>
        <dbReference type="Proteomes" id="UP001596328"/>
    </source>
</evidence>
<evidence type="ECO:0000313" key="2">
    <source>
        <dbReference type="EMBL" id="MFC6723338.1"/>
    </source>
</evidence>
<accession>A0ABD5RVA7</accession>
<keyword evidence="3" id="KW-1185">Reference proteome</keyword>
<name>A0ABD5RVA7_9EURY</name>
<proteinExistence type="predicted"/>
<feature type="region of interest" description="Disordered" evidence="1">
    <location>
        <begin position="550"/>
        <end position="583"/>
    </location>
</feature>
<evidence type="ECO:0000256" key="1">
    <source>
        <dbReference type="SAM" id="MobiDB-lite"/>
    </source>
</evidence>
<feature type="compositionally biased region" description="Polar residues" evidence="1">
    <location>
        <begin position="555"/>
        <end position="574"/>
    </location>
</feature>
<protein>
    <recommendedName>
        <fullName evidence="4">DUF4129 domain-containing protein</fullName>
    </recommendedName>
</protein>
<dbReference type="Proteomes" id="UP001596328">
    <property type="component" value="Unassembled WGS sequence"/>
</dbReference>
<evidence type="ECO:0008006" key="4">
    <source>
        <dbReference type="Google" id="ProtNLM"/>
    </source>
</evidence>
<gene>
    <name evidence="2" type="ORF">ACFQE1_02790</name>
</gene>
<feature type="region of interest" description="Disordered" evidence="1">
    <location>
        <begin position="676"/>
        <end position="695"/>
    </location>
</feature>
<comment type="caution">
    <text evidence="2">The sequence shown here is derived from an EMBL/GenBank/DDBJ whole genome shotgun (WGS) entry which is preliminary data.</text>
</comment>
<reference evidence="2 3" key="1">
    <citation type="journal article" date="2019" name="Int. J. Syst. Evol. Microbiol.">
        <title>The Global Catalogue of Microorganisms (GCM) 10K type strain sequencing project: providing services to taxonomists for standard genome sequencing and annotation.</title>
        <authorList>
            <consortium name="The Broad Institute Genomics Platform"/>
            <consortium name="The Broad Institute Genome Sequencing Center for Infectious Disease"/>
            <person name="Wu L."/>
            <person name="Ma J."/>
        </authorList>
    </citation>
    <scope>NUCLEOTIDE SEQUENCE [LARGE SCALE GENOMIC DNA]</scope>
    <source>
        <strain evidence="2 3">NBRC 111368</strain>
    </source>
</reference>
<dbReference type="AlphaFoldDB" id="A0ABD5RVA7"/>
<dbReference type="EMBL" id="JBHSWU010000012">
    <property type="protein sequence ID" value="MFC6723338.1"/>
    <property type="molecule type" value="Genomic_DNA"/>
</dbReference>
<organism evidence="2 3">
    <name type="scientific">Halobium palmae</name>
    <dbReference type="NCBI Taxonomy" id="1776492"/>
    <lineage>
        <taxon>Archaea</taxon>
        <taxon>Methanobacteriati</taxon>
        <taxon>Methanobacteriota</taxon>
        <taxon>Stenosarchaea group</taxon>
        <taxon>Halobacteria</taxon>
        <taxon>Halobacteriales</taxon>
        <taxon>Haloferacaceae</taxon>
        <taxon>Halobium</taxon>
    </lineage>
</organism>
<sequence length="695" mass="75158">MTPANNTTTVQHENPEQANEDGNLNAVEGHLQRVLANRLSESAIQLNQGQYEQAQALLGDEYAETYGQYVDVAGETEETTERFNRTRSRQREYASTVQEFQSTYDAYREAKRNGNEARARRLARRLAELAQRSNQTATQLNESYTVLANRTGANLSEASTSVEETQTNISTTAQTVTDTELQRTRLSVTTERRRIAFTDPTQLSGRLTTQNGAPIANEEITLRIGGRNFTTGTDESGTFSLRYRPVTLPRTTTDLAVRYVPTGTSLYLGTNTSVPVEVEPTDGTFTITAVPEQTAFGEQLTIRGRFTVEDTPVPQYPVRIELGNQELATVRTSESGRFEVNRTLPAEISDGSRQLLLRTGVQNRSVTAETARRTVDVRSTQTTLTLDGGRQNGTMRRVGIAGTLRTESGTPLAGQSVSLRANGTTLTTVETDANGSYGRTIRLLASIGGDGETNVTLVAVFGGDGTNLERARAQTEVTVTAPRTATGGGQAASPSTQGWLDRILGFLQPDPSAGSGLEARTWFMGLPRWLQVGLPLAVVLLAGLGVRSYRHGSEASPSLDSETNTEVMTSSSPKSDVGPTDQSPLAAARTRLQRNDHDGAVQVAYERAREAIATELGETNNGTHWEFFIACQSTLSGSRHESIQRLTEWYEQAAYGPNDVSESTARDAIDVAASLLGDGPNTEAAVADGGSQDET</sequence>
<feature type="region of interest" description="Disordered" evidence="1">
    <location>
        <begin position="1"/>
        <end position="22"/>
    </location>
</feature>